<dbReference type="InterPro" id="IPR007197">
    <property type="entry name" value="rSAM"/>
</dbReference>
<feature type="domain" description="Radical SAM core" evidence="7">
    <location>
        <begin position="1"/>
        <end position="192"/>
    </location>
</feature>
<protein>
    <submittedName>
        <fullName evidence="8">SPASM domain-containing protein</fullName>
    </submittedName>
</protein>
<dbReference type="CDD" id="cd01335">
    <property type="entry name" value="Radical_SAM"/>
    <property type="match status" value="1"/>
</dbReference>
<dbReference type="InterPro" id="IPR013785">
    <property type="entry name" value="Aldolase_TIM"/>
</dbReference>
<keyword evidence="2" id="KW-0004">4Fe-4S</keyword>
<evidence type="ECO:0000256" key="3">
    <source>
        <dbReference type="ARBA" id="ARBA00022691"/>
    </source>
</evidence>
<dbReference type="Gene3D" id="3.20.20.70">
    <property type="entry name" value="Aldolase class I"/>
    <property type="match status" value="1"/>
</dbReference>
<evidence type="ECO:0000256" key="4">
    <source>
        <dbReference type="ARBA" id="ARBA00022723"/>
    </source>
</evidence>
<accession>A0ABT6DQM8</accession>
<dbReference type="InterPro" id="IPR000385">
    <property type="entry name" value="MoaA_NifB_PqqE_Fe-S-bd_CS"/>
</dbReference>
<evidence type="ECO:0000256" key="6">
    <source>
        <dbReference type="ARBA" id="ARBA00023014"/>
    </source>
</evidence>
<name>A0ABT6DQM8_9BACT</name>
<dbReference type="RefSeq" id="WP_277579606.1">
    <property type="nucleotide sequence ID" value="NZ_JANRMI010000006.1"/>
</dbReference>
<dbReference type="InterPro" id="IPR058240">
    <property type="entry name" value="rSAM_sf"/>
</dbReference>
<comment type="cofactor">
    <cofactor evidence="1">
        <name>[4Fe-4S] cluster</name>
        <dbReference type="ChEBI" id="CHEBI:49883"/>
    </cofactor>
</comment>
<dbReference type="PROSITE" id="PS51918">
    <property type="entry name" value="RADICAL_SAM"/>
    <property type="match status" value="1"/>
</dbReference>
<reference evidence="8" key="1">
    <citation type="submission" date="2022-08" db="EMBL/GenBank/DDBJ databases">
        <title>Novel Bdellovibrio Species Isolated from Svalbard: Designation Bdellovibrio svalbardensis.</title>
        <authorList>
            <person name="Mitchell R.J."/>
            <person name="Choi S.Y."/>
        </authorList>
    </citation>
    <scope>NUCLEOTIDE SEQUENCE</scope>
    <source>
        <strain evidence="8">PAP01</strain>
    </source>
</reference>
<dbReference type="SFLD" id="SFLDS00029">
    <property type="entry name" value="Radical_SAM"/>
    <property type="match status" value="1"/>
</dbReference>
<evidence type="ECO:0000313" key="9">
    <source>
        <dbReference type="Proteomes" id="UP001152321"/>
    </source>
</evidence>
<dbReference type="PANTHER" id="PTHR43787:SF10">
    <property type="entry name" value="COFACTOR MODIFYING PROTEIN"/>
    <property type="match status" value="1"/>
</dbReference>
<dbReference type="EMBL" id="JANRMI010000006">
    <property type="protein sequence ID" value="MDG0818131.1"/>
    <property type="molecule type" value="Genomic_DNA"/>
</dbReference>
<dbReference type="InterPro" id="IPR023885">
    <property type="entry name" value="4Fe4S-binding_SPASM_dom"/>
</dbReference>
<sequence length="283" mass="32506">MNIEISNICNLQCSFCPPVEREKGMMSLEIFRSVISQVAPLTDQVTLHLMGDPLVHPKLAEFIDVCAEFQTPIFLVTNGVLMNGVKEELLLHPIIRQVNFSLHSFHDNYGDKDPTIYLNKIFKFTERAFAERPELYINYRLWNLDEPLGVGAHNRSMLDRVGQHFQFAFNQDIDVRRNKSVRIKNRLHLHFDTEFTWPALDLPILGERGTCYGLSSHFGVLADGTVVPCCLDKEGKIPLGNVKEQAIEEILGNERSQKILKGFKDNKLVENLCQRCQYITRFN</sequence>
<dbReference type="CDD" id="cd21122">
    <property type="entry name" value="SPASM_rSAM"/>
    <property type="match status" value="1"/>
</dbReference>
<keyword evidence="5" id="KW-0408">Iron</keyword>
<keyword evidence="6" id="KW-0411">Iron-sulfur</keyword>
<evidence type="ECO:0000256" key="1">
    <source>
        <dbReference type="ARBA" id="ARBA00001966"/>
    </source>
</evidence>
<evidence type="ECO:0000256" key="2">
    <source>
        <dbReference type="ARBA" id="ARBA00022485"/>
    </source>
</evidence>
<keyword evidence="4" id="KW-0479">Metal-binding</keyword>
<evidence type="ECO:0000256" key="5">
    <source>
        <dbReference type="ARBA" id="ARBA00023004"/>
    </source>
</evidence>
<dbReference type="SFLD" id="SFLDG01067">
    <property type="entry name" value="SPASM/twitch_domain_containing"/>
    <property type="match status" value="1"/>
</dbReference>
<evidence type="ECO:0000259" key="7">
    <source>
        <dbReference type="PROSITE" id="PS51918"/>
    </source>
</evidence>
<keyword evidence="3" id="KW-0949">S-adenosyl-L-methionine</keyword>
<dbReference type="Pfam" id="PF04055">
    <property type="entry name" value="Radical_SAM"/>
    <property type="match status" value="1"/>
</dbReference>
<dbReference type="Pfam" id="PF13186">
    <property type="entry name" value="SPASM"/>
    <property type="match status" value="1"/>
</dbReference>
<dbReference type="PROSITE" id="PS01305">
    <property type="entry name" value="MOAA_NIFB_PQQE"/>
    <property type="match status" value="1"/>
</dbReference>
<gene>
    <name evidence="8" type="ORF">NWE73_17240</name>
</gene>
<dbReference type="PANTHER" id="PTHR43787">
    <property type="entry name" value="FEMO COFACTOR BIOSYNTHESIS PROTEIN NIFB-RELATED"/>
    <property type="match status" value="1"/>
</dbReference>
<keyword evidence="9" id="KW-1185">Reference proteome</keyword>
<dbReference type="Proteomes" id="UP001152321">
    <property type="component" value="Unassembled WGS sequence"/>
</dbReference>
<evidence type="ECO:0000313" key="8">
    <source>
        <dbReference type="EMBL" id="MDG0818131.1"/>
    </source>
</evidence>
<proteinExistence type="predicted"/>
<dbReference type="SUPFAM" id="SSF102114">
    <property type="entry name" value="Radical SAM enzymes"/>
    <property type="match status" value="1"/>
</dbReference>
<comment type="caution">
    <text evidence="8">The sequence shown here is derived from an EMBL/GenBank/DDBJ whole genome shotgun (WGS) entry which is preliminary data.</text>
</comment>
<organism evidence="8 9">
    <name type="scientific">Bdellovibrio svalbardensis</name>
    <dbReference type="NCBI Taxonomy" id="2972972"/>
    <lineage>
        <taxon>Bacteria</taxon>
        <taxon>Pseudomonadati</taxon>
        <taxon>Bdellovibrionota</taxon>
        <taxon>Bdellovibrionia</taxon>
        <taxon>Bdellovibrionales</taxon>
        <taxon>Pseudobdellovibrionaceae</taxon>
        <taxon>Bdellovibrio</taxon>
    </lineage>
</organism>